<dbReference type="OrthoDB" id="10260455at2759"/>
<dbReference type="Proteomes" id="UP000504618">
    <property type="component" value="Unplaced"/>
</dbReference>
<proteinExistence type="predicted"/>
<dbReference type="SUPFAM" id="SSF47391">
    <property type="entry name" value="Dimerization-anchoring domain of cAMP-dependent PK regulatory subunit"/>
    <property type="match status" value="1"/>
</dbReference>
<dbReference type="CDD" id="cd22981">
    <property type="entry name" value="DD_TbAK-like"/>
    <property type="match status" value="1"/>
</dbReference>
<gene>
    <name evidence="3" type="primary">LOC112464251</name>
</gene>
<protein>
    <submittedName>
        <fullName evidence="3">Uncharacterized protein LOC112464251</fullName>
    </submittedName>
</protein>
<evidence type="ECO:0000313" key="3">
    <source>
        <dbReference type="RefSeq" id="XP_024886889.1"/>
    </source>
</evidence>
<feature type="region of interest" description="Disordered" evidence="1">
    <location>
        <begin position="1"/>
        <end position="26"/>
    </location>
</feature>
<dbReference type="RefSeq" id="XP_024886889.1">
    <property type="nucleotide sequence ID" value="XM_025031121.1"/>
</dbReference>
<evidence type="ECO:0000313" key="2">
    <source>
        <dbReference type="Proteomes" id="UP000504618"/>
    </source>
</evidence>
<keyword evidence="2" id="KW-1185">Reference proteome</keyword>
<accession>A0A6J1QW66</accession>
<organism evidence="2 3">
    <name type="scientific">Temnothorax curvispinosus</name>
    <dbReference type="NCBI Taxonomy" id="300111"/>
    <lineage>
        <taxon>Eukaryota</taxon>
        <taxon>Metazoa</taxon>
        <taxon>Ecdysozoa</taxon>
        <taxon>Arthropoda</taxon>
        <taxon>Hexapoda</taxon>
        <taxon>Insecta</taxon>
        <taxon>Pterygota</taxon>
        <taxon>Neoptera</taxon>
        <taxon>Endopterygota</taxon>
        <taxon>Hymenoptera</taxon>
        <taxon>Apocrita</taxon>
        <taxon>Aculeata</taxon>
        <taxon>Formicoidea</taxon>
        <taxon>Formicidae</taxon>
        <taxon>Myrmicinae</taxon>
        <taxon>Temnothorax</taxon>
    </lineage>
</organism>
<dbReference type="GeneID" id="112464251"/>
<feature type="compositionally biased region" description="Polar residues" evidence="1">
    <location>
        <begin position="1"/>
        <end position="12"/>
    </location>
</feature>
<dbReference type="AlphaFoldDB" id="A0A6J1QW66"/>
<evidence type="ECO:0000256" key="1">
    <source>
        <dbReference type="SAM" id="MobiDB-lite"/>
    </source>
</evidence>
<sequence>MEDRSSSSSEQRGTCDGHAQNTREREAVSYLKRKEIHDLVDSLLGELLLRRPDDPYEHLIRLLDRRILTRDGLVDSPPPFCSRDIIRRARQANLTTTSESTIKDKRGTFRVGKNRSL</sequence>
<reference evidence="3" key="1">
    <citation type="submission" date="2025-08" db="UniProtKB">
        <authorList>
            <consortium name="RefSeq"/>
        </authorList>
    </citation>
    <scope>IDENTIFICATION</scope>
    <source>
        <tissue evidence="3">Whole body</tissue>
    </source>
</reference>
<name>A0A6J1QW66_9HYME</name>